<name>A0A0F8YCE4_9ZZZZ</name>
<dbReference type="EMBL" id="LAZR01054172">
    <property type="protein sequence ID" value="KKK79122.1"/>
    <property type="molecule type" value="Genomic_DNA"/>
</dbReference>
<proteinExistence type="predicted"/>
<dbReference type="AlphaFoldDB" id="A0A0F8YCE4"/>
<comment type="caution">
    <text evidence="1">The sequence shown here is derived from an EMBL/GenBank/DDBJ whole genome shotgun (WGS) entry which is preliminary data.</text>
</comment>
<accession>A0A0F8YCE4</accession>
<organism evidence="1">
    <name type="scientific">marine sediment metagenome</name>
    <dbReference type="NCBI Taxonomy" id="412755"/>
    <lineage>
        <taxon>unclassified sequences</taxon>
        <taxon>metagenomes</taxon>
        <taxon>ecological metagenomes</taxon>
    </lineage>
</organism>
<protein>
    <submittedName>
        <fullName evidence="1">Uncharacterized protein</fullName>
    </submittedName>
</protein>
<gene>
    <name evidence="1" type="ORF">LCGC14_2836690</name>
</gene>
<evidence type="ECO:0000313" key="1">
    <source>
        <dbReference type="EMBL" id="KKK79122.1"/>
    </source>
</evidence>
<feature type="non-terminal residue" evidence="1">
    <location>
        <position position="287"/>
    </location>
</feature>
<sequence length="287" mass="31238">MALQTFENQLLDLVGEALAGDLGLDTEMFDDWLTNGARVIISRMPSPLWRFFGSEPSAFAPTSGIEVENFKIKNVYRNDGTIDQPSRLIEESMRGRALDSDDMNYATITDPAYYIDYDTTGTPTLKIIPVSATSTIGKIIRVLFPTIDASGDNSVNGFPDDLEPLLLLYALMQVKVREQALSRRDGQTEIEAITDSGILTALTTTYSDIETALDAATTENAKIDEVIVLASTEFDKMPAILVEANTEIDKLSDAGEALTLINTAADKIGIATLLANVEFDKSPAILN</sequence>
<reference evidence="1" key="1">
    <citation type="journal article" date="2015" name="Nature">
        <title>Complex archaea that bridge the gap between prokaryotes and eukaryotes.</title>
        <authorList>
            <person name="Spang A."/>
            <person name="Saw J.H."/>
            <person name="Jorgensen S.L."/>
            <person name="Zaremba-Niedzwiedzka K."/>
            <person name="Martijn J."/>
            <person name="Lind A.E."/>
            <person name="van Eijk R."/>
            <person name="Schleper C."/>
            <person name="Guy L."/>
            <person name="Ettema T.J."/>
        </authorList>
    </citation>
    <scope>NUCLEOTIDE SEQUENCE</scope>
</reference>